<evidence type="ECO:0000313" key="2">
    <source>
        <dbReference type="EMBL" id="MFC4455262.1"/>
    </source>
</evidence>
<dbReference type="EMBL" id="JBHSEG010000008">
    <property type="protein sequence ID" value="MFC4455262.1"/>
    <property type="molecule type" value="Genomic_DNA"/>
</dbReference>
<dbReference type="InterPro" id="IPR016181">
    <property type="entry name" value="Acyl_CoA_acyltransferase"/>
</dbReference>
<dbReference type="RefSeq" id="WP_380129975.1">
    <property type="nucleotide sequence ID" value="NZ_JBHSEG010000008.1"/>
</dbReference>
<feature type="domain" description="N-acetyltransferase" evidence="1">
    <location>
        <begin position="1"/>
        <end position="133"/>
    </location>
</feature>
<dbReference type="EC" id="2.3.-.-" evidence="2"/>
<gene>
    <name evidence="2" type="ORF">ACFO0P_15905</name>
</gene>
<dbReference type="GO" id="GO:0016746">
    <property type="term" value="F:acyltransferase activity"/>
    <property type="evidence" value="ECO:0007669"/>
    <property type="project" value="UniProtKB-KW"/>
</dbReference>
<dbReference type="Gene3D" id="3.40.630.30">
    <property type="match status" value="1"/>
</dbReference>
<dbReference type="Proteomes" id="UP001595939">
    <property type="component" value="Unassembled WGS sequence"/>
</dbReference>
<dbReference type="SUPFAM" id="SSF55729">
    <property type="entry name" value="Acyl-CoA N-acyltransferases (Nat)"/>
    <property type="match status" value="1"/>
</dbReference>
<protein>
    <submittedName>
        <fullName evidence="2">GNAT family N-acetyltransferase</fullName>
        <ecNumber evidence="2">2.3.-.-</ecNumber>
    </submittedName>
</protein>
<name>A0ABV8YBD8_9DEIO</name>
<dbReference type="PROSITE" id="PS51186">
    <property type="entry name" value="GNAT"/>
    <property type="match status" value="1"/>
</dbReference>
<accession>A0ABV8YBD8</accession>
<proteinExistence type="predicted"/>
<dbReference type="InterPro" id="IPR000182">
    <property type="entry name" value="GNAT_dom"/>
</dbReference>
<reference evidence="3" key="1">
    <citation type="journal article" date="2019" name="Int. J. Syst. Evol. Microbiol.">
        <title>The Global Catalogue of Microorganisms (GCM) 10K type strain sequencing project: providing services to taxonomists for standard genome sequencing and annotation.</title>
        <authorList>
            <consortium name="The Broad Institute Genomics Platform"/>
            <consortium name="The Broad Institute Genome Sequencing Center for Infectious Disease"/>
            <person name="Wu L."/>
            <person name="Ma J."/>
        </authorList>
    </citation>
    <scope>NUCLEOTIDE SEQUENCE [LARGE SCALE GENOMIC DNA]</scope>
    <source>
        <strain evidence="3">CCUG 39970</strain>
    </source>
</reference>
<comment type="caution">
    <text evidence="2">The sequence shown here is derived from an EMBL/GenBank/DDBJ whole genome shotgun (WGS) entry which is preliminary data.</text>
</comment>
<evidence type="ECO:0000259" key="1">
    <source>
        <dbReference type="PROSITE" id="PS51186"/>
    </source>
</evidence>
<keyword evidence="2" id="KW-0808">Transferase</keyword>
<dbReference type="Pfam" id="PF00583">
    <property type="entry name" value="Acetyltransf_1"/>
    <property type="match status" value="1"/>
</dbReference>
<keyword evidence="3" id="KW-1185">Reference proteome</keyword>
<dbReference type="CDD" id="cd04301">
    <property type="entry name" value="NAT_SF"/>
    <property type="match status" value="1"/>
</dbReference>
<evidence type="ECO:0000313" key="3">
    <source>
        <dbReference type="Proteomes" id="UP001595939"/>
    </source>
</evidence>
<sequence>MLIKYGTLDQNVLELLVRATYPRPDAIERLQHFYSAGQSREVFGWSVDGQVVCALGIERHPHRLEITHIASLQDRGGQGYGRALITAVREATGIHVFTAETDDHSVGFYRKCGFVCEELNSPYETKRYQCVLTPNSSLGNWS</sequence>
<keyword evidence="2" id="KW-0012">Acyltransferase</keyword>
<organism evidence="2 3">
    <name type="scientific">Deinococcus sonorensis</name>
    <dbReference type="NCBI Taxonomy" id="309891"/>
    <lineage>
        <taxon>Bacteria</taxon>
        <taxon>Thermotogati</taxon>
        <taxon>Deinococcota</taxon>
        <taxon>Deinococci</taxon>
        <taxon>Deinococcales</taxon>
        <taxon>Deinococcaceae</taxon>
        <taxon>Deinococcus</taxon>
    </lineage>
</organism>